<sequence length="74" mass="8552">MERRLSLLLGILGSLFLVLVSTSSYIRPVYRLRGIVGYFNRILFNLILIIGIIFIIYFSIILIIDAIKVIHKRS</sequence>
<name>K0B2V0_GOTA9</name>
<organism evidence="2 3">
    <name type="scientific">Gottschalkia acidurici (strain ATCC 7906 / DSM 604 / BCRC 14475 / CIP 104303 / KCTC 5404 / NCIMB 10678 / 9a)</name>
    <name type="common">Clostridium acidurici</name>
    <dbReference type="NCBI Taxonomy" id="1128398"/>
    <lineage>
        <taxon>Bacteria</taxon>
        <taxon>Bacillati</taxon>
        <taxon>Bacillota</taxon>
        <taxon>Tissierellia</taxon>
        <taxon>Tissierellales</taxon>
        <taxon>Gottschalkiaceae</taxon>
        <taxon>Gottschalkia</taxon>
    </lineage>
</organism>
<accession>K0B2V0</accession>
<dbReference type="RefSeq" id="WP_014968606.1">
    <property type="nucleotide sequence ID" value="NC_018664.1"/>
</dbReference>
<dbReference type="HOGENOM" id="CLU_2681071_0_0_9"/>
<protein>
    <submittedName>
        <fullName evidence="2">Uncharacterized protein</fullName>
    </submittedName>
</protein>
<dbReference type="Proteomes" id="UP000006094">
    <property type="component" value="Chromosome"/>
</dbReference>
<dbReference type="STRING" id="1128398.Curi_c24770"/>
<keyword evidence="1" id="KW-0472">Membrane</keyword>
<keyword evidence="3" id="KW-1185">Reference proteome</keyword>
<dbReference type="KEGG" id="cad:Curi_c24770"/>
<feature type="transmembrane region" description="Helical" evidence="1">
    <location>
        <begin position="42"/>
        <end position="64"/>
    </location>
</feature>
<evidence type="ECO:0000313" key="2">
    <source>
        <dbReference type="EMBL" id="AFS79472.1"/>
    </source>
</evidence>
<proteinExistence type="predicted"/>
<keyword evidence="1" id="KW-1133">Transmembrane helix</keyword>
<dbReference type="EMBL" id="CP003326">
    <property type="protein sequence ID" value="AFS79472.1"/>
    <property type="molecule type" value="Genomic_DNA"/>
</dbReference>
<evidence type="ECO:0000256" key="1">
    <source>
        <dbReference type="SAM" id="Phobius"/>
    </source>
</evidence>
<reference evidence="2 3" key="1">
    <citation type="journal article" date="2012" name="PLoS ONE">
        <title>The purine-utilizing bacterium Clostridium acidurici 9a: a genome-guided metabolic reconsideration.</title>
        <authorList>
            <person name="Hartwich K."/>
            <person name="Poehlein A."/>
            <person name="Daniel R."/>
        </authorList>
    </citation>
    <scope>NUCLEOTIDE SEQUENCE [LARGE SCALE GENOMIC DNA]</scope>
    <source>
        <strain evidence="3">ATCC 7906 / DSM 604 / BCRC 14475 / CIP 104303 / KCTC 5404 / NCIMB 10678 / 9a</strain>
    </source>
</reference>
<dbReference type="AlphaFoldDB" id="K0B2V0"/>
<evidence type="ECO:0000313" key="3">
    <source>
        <dbReference type="Proteomes" id="UP000006094"/>
    </source>
</evidence>
<keyword evidence="1" id="KW-0812">Transmembrane</keyword>
<gene>
    <name evidence="2" type="ordered locus">Curi_c24770</name>
</gene>